<dbReference type="PANTHER" id="PTHR14494">
    <property type="entry name" value="ALADIN/ADRACALIN/AAAS"/>
    <property type="match status" value="1"/>
</dbReference>
<dbReference type="InterPro" id="IPR036322">
    <property type="entry name" value="WD40_repeat_dom_sf"/>
</dbReference>
<dbReference type="InterPro" id="IPR045139">
    <property type="entry name" value="Aladin"/>
</dbReference>
<dbReference type="InterPro" id="IPR015943">
    <property type="entry name" value="WD40/YVTN_repeat-like_dom_sf"/>
</dbReference>
<dbReference type="STRING" id="6832.A0A553PQI3"/>
<dbReference type="InterPro" id="IPR057403">
    <property type="entry name" value="Beta-prop_Aladin"/>
</dbReference>
<dbReference type="Gene3D" id="2.130.10.10">
    <property type="entry name" value="YVTN repeat-like/Quinoprotein amine dehydrogenase"/>
    <property type="match status" value="1"/>
</dbReference>
<sequence>MNPGGGSSLLEFPLPLAGASHGFCCEYDATLRSDASGGGGFEGPPGAGPLWACLRVLTVSADSAEPLSVGAGSLNEPSGLLSAKNAFLPPRQERQLQMRRALSTWLDEGFFSALESLASTSEGRFTTCWARGLEGVARALLATYRMTSNIHSSFNPHLMLSGEDMIARFSPNRDWFGSKIRVMAWHPHTLKLAVAFKTDQIQVLGQDLLASPTLKYKRQRGVACLAWRPLNGSELAVGCLTGLLIWTVDPLSVAARPSASCVNFLPTPPGHAPVTTDTSMILWNTASETKVPLRRVGGGGVHSVAWSPDATKVLAATPSTVFRVWDTINQWNHERWNVLAGHVNTACWSPCGSFLLFSTNPGASHLLPQFPSSGGSSAAAVPVADMSQIKIDVNGEVIKSPMNFSDMFKSPIRDSRIALKGQIIRIERAFYDKALESDLSCISSHVNTACWSPCGSFLLFSTNQEPLIYCLNFHPVGGSSAAAVPVADMSQIKIDVNGEVINIGGPIQSMKWNSMGERLAVSFKNSDCIALYCTTLYPTLGLSPIGLIQGLEGESPMTMEFAHKCDHGAILSVAWSSGRIQHIPLFYVPLIERNPAPLIINPDFEIHNSFHGQSPTQLFSTPLARS</sequence>
<dbReference type="SUPFAM" id="SSF50978">
    <property type="entry name" value="WD40 repeat-like"/>
    <property type="match status" value="1"/>
</dbReference>
<protein>
    <recommendedName>
        <fullName evidence="1">Aladin seven-bladed propeller domain-containing protein</fullName>
    </recommendedName>
</protein>
<accession>A0A553PQI3</accession>
<dbReference type="PANTHER" id="PTHR14494:SF0">
    <property type="entry name" value="ALADIN"/>
    <property type="match status" value="1"/>
</dbReference>
<reference evidence="2 3" key="1">
    <citation type="journal article" date="2018" name="Nat. Ecol. Evol.">
        <title>Genomic signatures of mitonuclear coevolution across populations of Tigriopus californicus.</title>
        <authorList>
            <person name="Barreto F.S."/>
            <person name="Watson E.T."/>
            <person name="Lima T.G."/>
            <person name="Willett C.S."/>
            <person name="Edmands S."/>
            <person name="Li W."/>
            <person name="Burton R.S."/>
        </authorList>
    </citation>
    <scope>NUCLEOTIDE SEQUENCE [LARGE SCALE GENOMIC DNA]</scope>
    <source>
        <strain evidence="2 3">San Diego</strain>
    </source>
</reference>
<dbReference type="InterPro" id="IPR001680">
    <property type="entry name" value="WD40_rpt"/>
</dbReference>
<gene>
    <name evidence="2" type="ORF">TCAL_07069</name>
</gene>
<evidence type="ECO:0000259" key="1">
    <source>
        <dbReference type="Pfam" id="PF25460"/>
    </source>
</evidence>
<name>A0A553PQI3_TIGCA</name>
<dbReference type="GO" id="GO:0006913">
    <property type="term" value="P:nucleocytoplasmic transport"/>
    <property type="evidence" value="ECO:0007669"/>
    <property type="project" value="TreeGrafter"/>
</dbReference>
<dbReference type="AlphaFoldDB" id="A0A553PQI3"/>
<dbReference type="OMA" id="HVNTACW"/>
<dbReference type="EMBL" id="VCGU01000002">
    <property type="protein sequence ID" value="TRY79931.1"/>
    <property type="molecule type" value="Genomic_DNA"/>
</dbReference>
<dbReference type="Proteomes" id="UP000318571">
    <property type="component" value="Chromosome 6"/>
</dbReference>
<evidence type="ECO:0000313" key="3">
    <source>
        <dbReference type="Proteomes" id="UP000318571"/>
    </source>
</evidence>
<dbReference type="Pfam" id="PF25460">
    <property type="entry name" value="Beta-prop_Aladin"/>
    <property type="match status" value="1"/>
</dbReference>
<evidence type="ECO:0000313" key="2">
    <source>
        <dbReference type="EMBL" id="TRY79931.1"/>
    </source>
</evidence>
<comment type="caution">
    <text evidence="2">The sequence shown here is derived from an EMBL/GenBank/DDBJ whole genome shotgun (WGS) entry which is preliminary data.</text>
</comment>
<dbReference type="SMART" id="SM00320">
    <property type="entry name" value="WD40"/>
    <property type="match status" value="3"/>
</dbReference>
<organism evidence="2 3">
    <name type="scientific">Tigriopus californicus</name>
    <name type="common">Marine copepod</name>
    <dbReference type="NCBI Taxonomy" id="6832"/>
    <lineage>
        <taxon>Eukaryota</taxon>
        <taxon>Metazoa</taxon>
        <taxon>Ecdysozoa</taxon>
        <taxon>Arthropoda</taxon>
        <taxon>Crustacea</taxon>
        <taxon>Multicrustacea</taxon>
        <taxon>Hexanauplia</taxon>
        <taxon>Copepoda</taxon>
        <taxon>Harpacticoida</taxon>
        <taxon>Harpacticidae</taxon>
        <taxon>Tigriopus</taxon>
    </lineage>
</organism>
<feature type="domain" description="Aladin seven-bladed propeller" evidence="1">
    <location>
        <begin position="162"/>
        <end position="404"/>
    </location>
</feature>
<keyword evidence="3" id="KW-1185">Reference proteome</keyword>
<dbReference type="GO" id="GO:0005643">
    <property type="term" value="C:nuclear pore"/>
    <property type="evidence" value="ECO:0007669"/>
    <property type="project" value="TreeGrafter"/>
</dbReference>
<proteinExistence type="predicted"/>